<dbReference type="RefSeq" id="WP_343353252.1">
    <property type="nucleotide sequence ID" value="NZ_CP145316.1"/>
</dbReference>
<dbReference type="EMBL" id="CP145316">
    <property type="protein sequence ID" value="XAM17607.1"/>
    <property type="molecule type" value="Genomic_DNA"/>
</dbReference>
<keyword evidence="2" id="KW-1185">Reference proteome</keyword>
<gene>
    <name evidence="1" type="ORF">V3I05_07920</name>
</gene>
<organism evidence="1 2">
    <name type="scientific">Helicobacter mastomyrinus</name>
    <dbReference type="NCBI Taxonomy" id="287948"/>
    <lineage>
        <taxon>Bacteria</taxon>
        <taxon>Pseudomonadati</taxon>
        <taxon>Campylobacterota</taxon>
        <taxon>Epsilonproteobacteria</taxon>
        <taxon>Campylobacterales</taxon>
        <taxon>Helicobacteraceae</taxon>
        <taxon>Helicobacter</taxon>
    </lineage>
</organism>
<dbReference type="PANTHER" id="PTHR35861">
    <property type="match status" value="1"/>
</dbReference>
<proteinExistence type="predicted"/>
<name>A0ABZ3F4Z5_9HELI</name>
<evidence type="ECO:0000313" key="2">
    <source>
        <dbReference type="Proteomes" id="UP001434737"/>
    </source>
</evidence>
<dbReference type="PANTHER" id="PTHR35861:SF1">
    <property type="entry name" value="PHAGE TAIL SHEATH PROTEIN"/>
    <property type="match status" value="1"/>
</dbReference>
<dbReference type="InterPro" id="IPR052042">
    <property type="entry name" value="Tail_sheath_structural"/>
</dbReference>
<dbReference type="Proteomes" id="UP001434737">
    <property type="component" value="Chromosome"/>
</dbReference>
<sequence>MPSKYGINVELHNASPASYSIQSSYPIAIVGDDSTLQSGLYYYGGVEEALQAVGGGSIKNTLQDLQASNAEGQIILSVFSKTLGESEDITQENINKALNAITALKNAEQELSIKPKFILCVEYNDLGIYEKLKSIASSLRAYYAIELNATDEVAIKQSLESIQTHRAIITFQKVQRIDKVVRPASAFIIALYAKIISSEDFGFAKTYSNRVIEGIISVVDTIEYIQGEDCEADRLRDMGITAIFVDNGIRAWGRHTRDSALGIESLHSIMIFDTIIETLFASQKEAIDKQVADMVKQLQDDLNSFYRKLIANNVIVGYEISLPEELNTNEAIANGEIYIKQEVQEMPLISRVVNKIYRVTKYSQELIKEL</sequence>
<accession>A0ABZ3F4Z5</accession>
<reference evidence="1 2" key="1">
    <citation type="submission" date="2024-02" db="EMBL/GenBank/DDBJ databases">
        <title>Genome and pathogenicity analysis of Helicobacter mastomyrinus isolated from mice.</title>
        <authorList>
            <person name="Zhu L."/>
        </authorList>
    </citation>
    <scope>NUCLEOTIDE SEQUENCE [LARGE SCALE GENOMIC DNA]</scope>
    <source>
        <strain evidence="1 2">Hm-17</strain>
    </source>
</reference>
<evidence type="ECO:0000313" key="1">
    <source>
        <dbReference type="EMBL" id="XAM17607.1"/>
    </source>
</evidence>
<protein>
    <submittedName>
        <fullName evidence="1">Phage tail protein</fullName>
    </submittedName>
</protein>